<gene>
    <name evidence="2" type="ORF">ICI42_02205</name>
</gene>
<dbReference type="GO" id="GO:0008168">
    <property type="term" value="F:methyltransferase activity"/>
    <property type="evidence" value="ECO:0007669"/>
    <property type="project" value="UniProtKB-KW"/>
</dbReference>
<proteinExistence type="predicted"/>
<reference evidence="2" key="1">
    <citation type="submission" date="2020-09" db="EMBL/GenBank/DDBJ databases">
        <title>Genome seq and assembly of Tianweitania sp.</title>
        <authorList>
            <person name="Chhetri G."/>
        </authorList>
    </citation>
    <scope>NUCLEOTIDE SEQUENCE</scope>
    <source>
        <strain evidence="2">Rool2</strain>
    </source>
</reference>
<dbReference type="InterPro" id="IPR052514">
    <property type="entry name" value="SAM-dependent_MTase"/>
</dbReference>
<evidence type="ECO:0000259" key="1">
    <source>
        <dbReference type="Pfam" id="PF05050"/>
    </source>
</evidence>
<dbReference type="PANTHER" id="PTHR34203">
    <property type="entry name" value="METHYLTRANSFERASE, FKBM FAMILY PROTEIN"/>
    <property type="match status" value="1"/>
</dbReference>
<dbReference type="InterPro" id="IPR029063">
    <property type="entry name" value="SAM-dependent_MTases_sf"/>
</dbReference>
<dbReference type="GO" id="GO:0032259">
    <property type="term" value="P:methylation"/>
    <property type="evidence" value="ECO:0007669"/>
    <property type="project" value="UniProtKB-KW"/>
</dbReference>
<accession>A0A8J6PT83</accession>
<dbReference type="Proteomes" id="UP000643405">
    <property type="component" value="Unassembled WGS sequence"/>
</dbReference>
<comment type="caution">
    <text evidence="2">The sequence shown here is derived from an EMBL/GenBank/DDBJ whole genome shotgun (WGS) entry which is preliminary data.</text>
</comment>
<dbReference type="EMBL" id="JACVVX010000001">
    <property type="protein sequence ID" value="MBD0413468.1"/>
    <property type="molecule type" value="Genomic_DNA"/>
</dbReference>
<keyword evidence="3" id="KW-1185">Reference proteome</keyword>
<dbReference type="Gene3D" id="3.40.50.150">
    <property type="entry name" value="Vaccinia Virus protein VP39"/>
    <property type="match status" value="1"/>
</dbReference>
<dbReference type="InterPro" id="IPR006342">
    <property type="entry name" value="FkbM_mtfrase"/>
</dbReference>
<evidence type="ECO:0000313" key="3">
    <source>
        <dbReference type="Proteomes" id="UP000643405"/>
    </source>
</evidence>
<dbReference type="Pfam" id="PF05050">
    <property type="entry name" value="Methyltransf_21"/>
    <property type="match status" value="1"/>
</dbReference>
<dbReference type="NCBIfam" id="TIGR01444">
    <property type="entry name" value="fkbM_fam"/>
    <property type="match status" value="1"/>
</dbReference>
<dbReference type="RefSeq" id="WP_188162901.1">
    <property type="nucleotide sequence ID" value="NZ_JACVVX010000001.1"/>
</dbReference>
<protein>
    <submittedName>
        <fullName evidence="2">FkbM family methyltransferase</fullName>
    </submittedName>
</protein>
<keyword evidence="2" id="KW-0489">Methyltransferase</keyword>
<organism evidence="2 3">
    <name type="scientific">Oryzicola mucosus</name>
    <dbReference type="NCBI Taxonomy" id="2767425"/>
    <lineage>
        <taxon>Bacteria</taxon>
        <taxon>Pseudomonadati</taxon>
        <taxon>Pseudomonadota</taxon>
        <taxon>Alphaproteobacteria</taxon>
        <taxon>Hyphomicrobiales</taxon>
        <taxon>Phyllobacteriaceae</taxon>
        <taxon>Oryzicola</taxon>
    </lineage>
</organism>
<dbReference type="PANTHER" id="PTHR34203:SF15">
    <property type="entry name" value="SLL1173 PROTEIN"/>
    <property type="match status" value="1"/>
</dbReference>
<feature type="domain" description="Methyltransferase FkbM" evidence="1">
    <location>
        <begin position="87"/>
        <end position="223"/>
    </location>
</feature>
<sequence length="290" mass="32243">MLGTLGYIWNHPLNKNGRWSALLRFVRWQISTRLMAVPHYIPFVNDTVLVMERGMTGATGNWYCGLHEEADMGFALRLLRREDIFVDVGANIGSYSILASGAVGAKTFAFEPAEETYPKLIRNVLANDLQHRISSFNFGLGAKEEQLKFTKGRDTTNHIVTAGVGVSIVDVVVRRLDDVLEGSEPRLIKIDVEGWEAEVLEGMPNTLKSSTLVAIIVETNQSGMRYGKSGESRVFSILKASGFAPYSYDPISSELTAGASDHNTIFLRDIGFVKQRLKTAERYKLVNGFF</sequence>
<dbReference type="AlphaFoldDB" id="A0A8J6PT83"/>
<keyword evidence="2" id="KW-0808">Transferase</keyword>
<name>A0A8J6PT83_9HYPH</name>
<dbReference type="SUPFAM" id="SSF53335">
    <property type="entry name" value="S-adenosyl-L-methionine-dependent methyltransferases"/>
    <property type="match status" value="1"/>
</dbReference>
<evidence type="ECO:0000313" key="2">
    <source>
        <dbReference type="EMBL" id="MBD0413468.1"/>
    </source>
</evidence>